<sequence length="149" mass="16263">MNSIQKPLHLTAALISLLFIISFWLSSVIAELFLSHNAIAMVKHTIVWSLVIFIPAIAITGGTGLAMAKENHHHLLIAKRQRMPLIAMTGVLLLIPAALFLNAKAQVNQFDLIFYSVQAIELLAGASNLLLISMNIRDGLSITRLDKAA</sequence>
<keyword evidence="1" id="KW-0812">Transmembrane</keyword>
<protein>
    <recommendedName>
        <fullName evidence="4">Transmembrane protein</fullName>
    </recommendedName>
</protein>
<dbReference type="Proteomes" id="UP000548632">
    <property type="component" value="Unassembled WGS sequence"/>
</dbReference>
<feature type="transmembrane region" description="Helical" evidence="1">
    <location>
        <begin position="85"/>
        <end position="101"/>
    </location>
</feature>
<dbReference type="AlphaFoldDB" id="A0A839HAQ8"/>
<accession>A0A839HAQ8</accession>
<evidence type="ECO:0000313" key="3">
    <source>
        <dbReference type="Proteomes" id="UP000548632"/>
    </source>
</evidence>
<dbReference type="RefSeq" id="WP_182583505.1">
    <property type="nucleotide sequence ID" value="NZ_JABVCQ010000011.1"/>
</dbReference>
<organism evidence="2 3">
    <name type="scientific">Thiospirillum jenense</name>
    <dbReference type="NCBI Taxonomy" id="1653858"/>
    <lineage>
        <taxon>Bacteria</taxon>
        <taxon>Pseudomonadati</taxon>
        <taxon>Pseudomonadota</taxon>
        <taxon>Gammaproteobacteria</taxon>
        <taxon>Chromatiales</taxon>
        <taxon>Chromatiaceae</taxon>
        <taxon>Thiospirillum</taxon>
    </lineage>
</organism>
<gene>
    <name evidence="2" type="ORF">HUK38_06440</name>
</gene>
<feature type="transmembrane region" description="Helical" evidence="1">
    <location>
        <begin position="113"/>
        <end position="132"/>
    </location>
</feature>
<feature type="transmembrane region" description="Helical" evidence="1">
    <location>
        <begin position="46"/>
        <end position="65"/>
    </location>
</feature>
<proteinExistence type="predicted"/>
<evidence type="ECO:0000256" key="1">
    <source>
        <dbReference type="SAM" id="Phobius"/>
    </source>
</evidence>
<comment type="caution">
    <text evidence="2">The sequence shown here is derived from an EMBL/GenBank/DDBJ whole genome shotgun (WGS) entry which is preliminary data.</text>
</comment>
<keyword evidence="1" id="KW-0472">Membrane</keyword>
<reference evidence="2 3" key="1">
    <citation type="journal article" date="2020" name="Arch. Microbiol.">
        <title>The genome sequence of the giant phototrophic gammaproteobacterium Thiospirillum jenense gives insight into its physiological properties and phylogenetic relationships.</title>
        <authorList>
            <person name="Imhoff J.F."/>
            <person name="Meyer T.E."/>
            <person name="Kyndt J.A."/>
        </authorList>
    </citation>
    <scope>NUCLEOTIDE SEQUENCE [LARGE SCALE GENOMIC DNA]</scope>
    <source>
        <strain evidence="2 3">DSM 216</strain>
    </source>
</reference>
<keyword evidence="3" id="KW-1185">Reference proteome</keyword>
<dbReference type="EMBL" id="JABVCQ010000011">
    <property type="protein sequence ID" value="MBB1125871.1"/>
    <property type="molecule type" value="Genomic_DNA"/>
</dbReference>
<keyword evidence="1" id="KW-1133">Transmembrane helix</keyword>
<name>A0A839HAQ8_9GAMM</name>
<evidence type="ECO:0000313" key="2">
    <source>
        <dbReference type="EMBL" id="MBB1125871.1"/>
    </source>
</evidence>
<evidence type="ECO:0008006" key="4">
    <source>
        <dbReference type="Google" id="ProtNLM"/>
    </source>
</evidence>